<gene>
    <name evidence="3" type="ORF">IQ13_2973</name>
</gene>
<accession>A0A562SHR6</accession>
<dbReference type="Proteomes" id="UP000316167">
    <property type="component" value="Unassembled WGS sequence"/>
</dbReference>
<dbReference type="InterPro" id="IPR021255">
    <property type="entry name" value="DUF2807"/>
</dbReference>
<dbReference type="Pfam" id="PF10988">
    <property type="entry name" value="DUF2807"/>
    <property type="match status" value="1"/>
</dbReference>
<feature type="signal peptide" evidence="1">
    <location>
        <begin position="1"/>
        <end position="20"/>
    </location>
</feature>
<protein>
    <submittedName>
        <fullName evidence="3">Putative autotransporter adhesin-like protein</fullName>
    </submittedName>
</protein>
<reference evidence="3 4" key="1">
    <citation type="journal article" date="2015" name="Stand. Genomic Sci.">
        <title>Genomic Encyclopedia of Bacterial and Archaeal Type Strains, Phase III: the genomes of soil and plant-associated and newly described type strains.</title>
        <authorList>
            <person name="Whitman W.B."/>
            <person name="Woyke T."/>
            <person name="Klenk H.P."/>
            <person name="Zhou Y."/>
            <person name="Lilburn T.G."/>
            <person name="Beck B.J."/>
            <person name="De Vos P."/>
            <person name="Vandamme P."/>
            <person name="Eisen J.A."/>
            <person name="Garrity G."/>
            <person name="Hugenholtz P."/>
            <person name="Kyrpides N.C."/>
        </authorList>
    </citation>
    <scope>NUCLEOTIDE SEQUENCE [LARGE SCALE GENOMIC DNA]</scope>
    <source>
        <strain evidence="3 4">CGMCC 1.7271</strain>
    </source>
</reference>
<name>A0A562SHR6_9BACT</name>
<dbReference type="Gene3D" id="2.160.20.120">
    <property type="match status" value="1"/>
</dbReference>
<dbReference type="OrthoDB" id="877489at2"/>
<dbReference type="EMBL" id="VLLE01000005">
    <property type="protein sequence ID" value="TWI80300.1"/>
    <property type="molecule type" value="Genomic_DNA"/>
</dbReference>
<evidence type="ECO:0000256" key="1">
    <source>
        <dbReference type="SAM" id="SignalP"/>
    </source>
</evidence>
<evidence type="ECO:0000313" key="4">
    <source>
        <dbReference type="Proteomes" id="UP000316167"/>
    </source>
</evidence>
<evidence type="ECO:0000259" key="2">
    <source>
        <dbReference type="Pfam" id="PF10988"/>
    </source>
</evidence>
<feature type="domain" description="Putative auto-transporter adhesin head GIN" evidence="2">
    <location>
        <begin position="38"/>
        <end position="224"/>
    </location>
</feature>
<comment type="caution">
    <text evidence="3">The sequence shown here is derived from an EMBL/GenBank/DDBJ whole genome shotgun (WGS) entry which is preliminary data.</text>
</comment>
<feature type="chain" id="PRO_5022233317" evidence="1">
    <location>
        <begin position="21"/>
        <end position="242"/>
    </location>
</feature>
<organism evidence="3 4">
    <name type="scientific">Lacibacter cauensis</name>
    <dbReference type="NCBI Taxonomy" id="510947"/>
    <lineage>
        <taxon>Bacteria</taxon>
        <taxon>Pseudomonadati</taxon>
        <taxon>Bacteroidota</taxon>
        <taxon>Chitinophagia</taxon>
        <taxon>Chitinophagales</taxon>
        <taxon>Chitinophagaceae</taxon>
        <taxon>Lacibacter</taxon>
    </lineage>
</organism>
<proteinExistence type="predicted"/>
<sequence length="242" mass="25915">MKKVFSFIVLAVFAAGFAAAQDVTVINDKNAEPRKVSAFHGIRVSNAFDVIIKQGNEEAVVVSASEEKYRSRIKTEVVDGILRITYDNESMWKWNGENKKLRAYISVKDIDKLDISGATDVKIDGVLKGTNLKVDLSGASSLKGAVAYESISIDQSGASDSKLSGSVKNLDIDVSGASDFNCFELVAYNCRAEASGASDIFVTVNNDLKVNASGASDVQYKGTASISDFKTSGASSLKKRTK</sequence>
<dbReference type="AlphaFoldDB" id="A0A562SHR6"/>
<evidence type="ECO:0000313" key="3">
    <source>
        <dbReference type="EMBL" id="TWI80300.1"/>
    </source>
</evidence>
<keyword evidence="4" id="KW-1185">Reference proteome</keyword>
<keyword evidence="1" id="KW-0732">Signal</keyword>
<dbReference type="RefSeq" id="WP_144887139.1">
    <property type="nucleotide sequence ID" value="NZ_VLLE01000005.1"/>
</dbReference>